<dbReference type="PANTHER" id="PTHR21198:SF7">
    <property type="entry name" value="ASPARTATE-GLUTAMATE RACEMASE FAMILY"/>
    <property type="match status" value="1"/>
</dbReference>
<sequence>MKTIGLIGGMSWESSKLYYEIINEKVKESLGGVHSAECLMYSFNFEQIKELQYKGEWEKATELMVNVAHKLENAGAELLVICTNTMHISADTIQENIKIPLLHIADATALEIKKDHKNKIALLGTKFTMEKDFYKGRLEKDHGIQVIIPNEMEREVIHDIIYNELVLRKIESTSREEYKKIISNLKDRGAEGVILGCTEIGLLIKPEDVELALYDTTVIHARYAVQYALKQ</sequence>
<dbReference type="Gene3D" id="3.40.50.1860">
    <property type="match status" value="2"/>
</dbReference>
<name>A0ABW6KEZ1_9BACI</name>
<accession>A0ABW6KEZ1</accession>
<comment type="similarity">
    <text evidence="1">Belongs to the aspartate/glutamate racemases family.</text>
</comment>
<gene>
    <name evidence="3" type="ORF">ACFYKX_19710</name>
</gene>
<proteinExistence type="inferred from homology"/>
<reference evidence="3 4" key="1">
    <citation type="submission" date="2024-08" db="EMBL/GenBank/DDBJ databases">
        <title>Two novel Cytobacillus novel species.</title>
        <authorList>
            <person name="Liu G."/>
        </authorList>
    </citation>
    <scope>NUCLEOTIDE SEQUENCE [LARGE SCALE GENOMIC DNA]</scope>
    <source>
        <strain evidence="3 4">FJAT-54145</strain>
    </source>
</reference>
<dbReference type="PROSITE" id="PS00924">
    <property type="entry name" value="ASP_GLU_RACEMASE_2"/>
    <property type="match status" value="1"/>
</dbReference>
<protein>
    <submittedName>
        <fullName evidence="3">Aspartate/glutamate racemase family protein</fullName>
    </submittedName>
</protein>
<dbReference type="InterPro" id="IPR033134">
    <property type="entry name" value="Asp/Glu_racemase_AS_2"/>
</dbReference>
<evidence type="ECO:0000256" key="1">
    <source>
        <dbReference type="ARBA" id="ARBA00007847"/>
    </source>
</evidence>
<dbReference type="NCBIfam" id="TIGR00035">
    <property type="entry name" value="asp_race"/>
    <property type="match status" value="1"/>
</dbReference>
<evidence type="ECO:0000313" key="4">
    <source>
        <dbReference type="Proteomes" id="UP001601059"/>
    </source>
</evidence>
<dbReference type="Pfam" id="PF01177">
    <property type="entry name" value="Asp_Glu_race"/>
    <property type="match status" value="1"/>
</dbReference>
<evidence type="ECO:0000256" key="2">
    <source>
        <dbReference type="ARBA" id="ARBA00023235"/>
    </source>
</evidence>
<keyword evidence="4" id="KW-1185">Reference proteome</keyword>
<organism evidence="3 4">
    <name type="scientific">Cytobacillus spartinae</name>
    <dbReference type="NCBI Taxonomy" id="3299023"/>
    <lineage>
        <taxon>Bacteria</taxon>
        <taxon>Bacillati</taxon>
        <taxon>Bacillota</taxon>
        <taxon>Bacilli</taxon>
        <taxon>Bacillales</taxon>
        <taxon>Bacillaceae</taxon>
        <taxon>Cytobacillus</taxon>
    </lineage>
</organism>
<dbReference type="InterPro" id="IPR015942">
    <property type="entry name" value="Asp/Glu/hydantoin_racemase"/>
</dbReference>
<dbReference type="SUPFAM" id="SSF53681">
    <property type="entry name" value="Aspartate/glutamate racemase"/>
    <property type="match status" value="2"/>
</dbReference>
<comment type="caution">
    <text evidence="3">The sequence shown here is derived from an EMBL/GenBank/DDBJ whole genome shotgun (WGS) entry which is preliminary data.</text>
</comment>
<dbReference type="Proteomes" id="UP001601059">
    <property type="component" value="Unassembled WGS sequence"/>
</dbReference>
<dbReference type="InterPro" id="IPR004380">
    <property type="entry name" value="Asp_race"/>
</dbReference>
<dbReference type="EMBL" id="JBIACK010000011">
    <property type="protein sequence ID" value="MFE8702835.1"/>
    <property type="molecule type" value="Genomic_DNA"/>
</dbReference>
<keyword evidence="2" id="KW-0413">Isomerase</keyword>
<dbReference type="RefSeq" id="WP_389362835.1">
    <property type="nucleotide sequence ID" value="NZ_JBIACK010000011.1"/>
</dbReference>
<evidence type="ECO:0000313" key="3">
    <source>
        <dbReference type="EMBL" id="MFE8702835.1"/>
    </source>
</evidence>
<dbReference type="InterPro" id="IPR001920">
    <property type="entry name" value="Asp/Glu_race"/>
</dbReference>
<dbReference type="PANTHER" id="PTHR21198">
    <property type="entry name" value="GLUTAMATE RACEMASE"/>
    <property type="match status" value="1"/>
</dbReference>